<organism evidence="2">
    <name type="scientific">Mediterraneibacter gnavus</name>
    <name type="common">Ruminococcus gnavus</name>
    <dbReference type="NCBI Taxonomy" id="33038"/>
    <lineage>
        <taxon>Bacteria</taxon>
        <taxon>Bacillati</taxon>
        <taxon>Bacillota</taxon>
        <taxon>Clostridia</taxon>
        <taxon>Lachnospirales</taxon>
        <taxon>Lachnospiraceae</taxon>
        <taxon>Mediterraneibacter</taxon>
    </lineage>
</organism>
<reference evidence="2" key="1">
    <citation type="submission" date="2019-11" db="EMBL/GenBank/DDBJ databases">
        <authorList>
            <person name="Feng L."/>
        </authorList>
    </citation>
    <scope>NUCLEOTIDE SEQUENCE</scope>
    <source>
        <strain evidence="2">RgnavusLFYP36</strain>
    </source>
</reference>
<name>A0A6N2ZNX2_MEDGN</name>
<protein>
    <submittedName>
        <fullName evidence="2">Uncharacterized protein</fullName>
    </submittedName>
</protein>
<dbReference type="AlphaFoldDB" id="A0A6N2ZNX2"/>
<gene>
    <name evidence="2" type="ORF">RGLFYP36_03255</name>
</gene>
<feature type="transmembrane region" description="Helical" evidence="1">
    <location>
        <begin position="39"/>
        <end position="58"/>
    </location>
</feature>
<accession>A0A6N2ZNX2</accession>
<dbReference type="EMBL" id="CACRUU010000029">
    <property type="protein sequence ID" value="VYT81209.1"/>
    <property type="molecule type" value="Genomic_DNA"/>
</dbReference>
<keyword evidence="1" id="KW-0472">Membrane</keyword>
<keyword evidence="1" id="KW-1133">Transmembrane helix</keyword>
<dbReference type="RefSeq" id="WP_156733694.1">
    <property type="nucleotide sequence ID" value="NZ_CACRUU010000029.1"/>
</dbReference>
<evidence type="ECO:0000313" key="2">
    <source>
        <dbReference type="EMBL" id="VYT81209.1"/>
    </source>
</evidence>
<feature type="transmembrane region" description="Helical" evidence="1">
    <location>
        <begin position="7"/>
        <end position="27"/>
    </location>
</feature>
<evidence type="ECO:0000256" key="1">
    <source>
        <dbReference type="SAM" id="Phobius"/>
    </source>
</evidence>
<keyword evidence="1" id="KW-0812">Transmembrane</keyword>
<sequence>MDILITIASLALYYILGLGTMVALISGVYEDAELKFEDYLMALLFPFVLFVVFVDWVVRKIVR</sequence>
<proteinExistence type="predicted"/>